<dbReference type="Pfam" id="PF25183">
    <property type="entry name" value="OMP_b-brl_4"/>
    <property type="match status" value="1"/>
</dbReference>
<dbReference type="OrthoDB" id="9768147at2"/>
<dbReference type="Gene3D" id="2.40.170.20">
    <property type="entry name" value="TonB-dependent receptor, beta-barrel domain"/>
    <property type="match status" value="1"/>
</dbReference>
<sequence length="1077" mass="118542">MMKKLLILSLFLILGGNLIAQVTTSKIKGTVVDNLGEPLPGANVVVLHVPTGTVSGSVTQGNGKYTIPNLRVGGPYKVTFSFVGFKSQEINNIFLTLGKTTNINGKLSEDGEQLEEVVISVSKSKVFNNDRTGAQTSVSAQQLKTLPTISRSASDFTRLEPSASGGSFGGRNDQFNNFSLDGSIFNNPFGLDAATPGGQTDSQPISLDAIEQISVSVAPYDVTLSGFTGASVDAVTKSGTNEFKGTVYGFYRNQDMTGGSVKGQSVVKPKLNQSQYGVSLGGPIVKDKLFFFANFEKDDRTDLGSNGWIPNTGSGSINESRVLESDLQLVQNILSQVVIGNEDNGNDIFYNPGAYRGFTYDSKSTKGIFKLDWNINKKHRLALIYNFLRASKEKPAHPTALGFRGPSATTLQFENAGYEINNNINSFLLEVNSTFNEETTNKLQIGYTHFDDFRNALSSPAPSISILDPTGGSNYIIAGHEPFSVNNKLDQKVFQLTNNMNFFKGDHTFTVGFSFEKFEFDNSFNLGVYGARGVFFPTGSIADFRNTVGNSTAEAALVADFQAQFNGAISAHNSLNANGTGNPGGWALAETNVGQLAFYVQDEWEVNDNLKLTYGVRFDKPLFFNTAEKAQEVIDNACCFVPSIDYYNPNTGETVKLDNRKMPTNQWLVSPRFGFNWDVKGEKKLQVRGGTGVFTGRLPFVWLGNQIANPNVFFYQMVDPDFKFPQVWRTNIGADYKFESGYILSGDIAYTKDINGAHVQNWGLRPPTATLQGNGSGNRIIYDNANKGNNAYVFTNSDKGRTFNATLKLEKNFSNGIYANIAYNYLNSKDVNSIEAEITGDAFAFNPVVGNVNNDVLSYSKYGDTHRVLGVASKKFNYGSGRFATTISTFFEYAKGGRFNYTYGGDINNDGSSLNDLLYIPTATELSQMNFATPAQAAAFEQYIQQDEYLSSRRGQFAERYAALAPWRGRWDLKILQDFNFNVSENKQNTIQLSLDILNVGNLINSDWGVVQQVGNVQPVSVRFPDANPANTNPANYVPDYSKEPTYSFNPDLKETFVYDTSLNSRWQMQLGLRYIF</sequence>
<dbReference type="GO" id="GO:0009279">
    <property type="term" value="C:cell outer membrane"/>
    <property type="evidence" value="ECO:0007669"/>
    <property type="project" value="UniProtKB-SubCell"/>
</dbReference>
<organism evidence="9 10">
    <name type="scientific">Tenacibaculum holothuriorum</name>
    <dbReference type="NCBI Taxonomy" id="1635173"/>
    <lineage>
        <taxon>Bacteria</taxon>
        <taxon>Pseudomonadati</taxon>
        <taxon>Bacteroidota</taxon>
        <taxon>Flavobacteriia</taxon>
        <taxon>Flavobacteriales</taxon>
        <taxon>Flavobacteriaceae</taxon>
        <taxon>Tenacibaculum</taxon>
    </lineage>
</organism>
<evidence type="ECO:0000256" key="4">
    <source>
        <dbReference type="ARBA" id="ARBA00022692"/>
    </source>
</evidence>
<name>A0A1Y2PFW8_9FLAO</name>
<dbReference type="Proteomes" id="UP000194221">
    <property type="component" value="Unassembled WGS sequence"/>
</dbReference>
<comment type="subcellular location">
    <subcellularLocation>
        <location evidence="1">Cell outer membrane</location>
        <topology evidence="1">Multi-pass membrane protein</topology>
    </subcellularLocation>
</comment>
<feature type="signal peptide" evidence="7">
    <location>
        <begin position="1"/>
        <end position="20"/>
    </location>
</feature>
<keyword evidence="2" id="KW-0813">Transport</keyword>
<evidence type="ECO:0000256" key="2">
    <source>
        <dbReference type="ARBA" id="ARBA00022448"/>
    </source>
</evidence>
<dbReference type="InterPro" id="IPR039426">
    <property type="entry name" value="TonB-dep_rcpt-like"/>
</dbReference>
<dbReference type="Gene3D" id="2.60.40.1120">
    <property type="entry name" value="Carboxypeptidase-like, regulatory domain"/>
    <property type="match status" value="1"/>
</dbReference>
<dbReference type="InterPro" id="IPR057601">
    <property type="entry name" value="Oar-like_b-barrel"/>
</dbReference>
<keyword evidence="3" id="KW-1134">Transmembrane beta strand</keyword>
<dbReference type="InterPro" id="IPR036942">
    <property type="entry name" value="Beta-barrel_TonB_sf"/>
</dbReference>
<keyword evidence="6" id="KW-0998">Cell outer membrane</keyword>
<feature type="domain" description="TonB-dependent transporter Oar-like beta-barrel" evidence="8">
    <location>
        <begin position="235"/>
        <end position="700"/>
    </location>
</feature>
<dbReference type="InParanoid" id="A0A1Y2PFW8"/>
<evidence type="ECO:0000256" key="3">
    <source>
        <dbReference type="ARBA" id="ARBA00022452"/>
    </source>
</evidence>
<feature type="chain" id="PRO_5011009149" evidence="7">
    <location>
        <begin position="21"/>
        <end position="1077"/>
    </location>
</feature>
<evidence type="ECO:0000256" key="5">
    <source>
        <dbReference type="ARBA" id="ARBA00023136"/>
    </source>
</evidence>
<evidence type="ECO:0000256" key="1">
    <source>
        <dbReference type="ARBA" id="ARBA00004571"/>
    </source>
</evidence>
<evidence type="ECO:0000256" key="7">
    <source>
        <dbReference type="SAM" id="SignalP"/>
    </source>
</evidence>
<keyword evidence="7" id="KW-0732">Signal</keyword>
<dbReference type="GO" id="GO:0044718">
    <property type="term" value="P:siderophore transmembrane transport"/>
    <property type="evidence" value="ECO:0007669"/>
    <property type="project" value="TreeGrafter"/>
</dbReference>
<accession>A0A1Y2PFW8</accession>
<keyword evidence="9" id="KW-0675">Receptor</keyword>
<gene>
    <name evidence="9" type="ORF">WH52_01675</name>
</gene>
<evidence type="ECO:0000313" key="9">
    <source>
        <dbReference type="EMBL" id="OSY89372.1"/>
    </source>
</evidence>
<dbReference type="EMBL" id="LAPZ01000001">
    <property type="protein sequence ID" value="OSY89372.1"/>
    <property type="molecule type" value="Genomic_DNA"/>
</dbReference>
<reference evidence="9 10" key="1">
    <citation type="submission" date="2015-03" db="EMBL/GenBank/DDBJ databases">
        <title>Genome sequence of Tenacibaculum sp. S2-2, isolated from intestinal microbiota of sea cucumber, Apostichopus japonicas.</title>
        <authorList>
            <person name="Shao Z."/>
            <person name="Wang L."/>
            <person name="Li X."/>
        </authorList>
    </citation>
    <scope>NUCLEOTIDE SEQUENCE [LARGE SCALE GENOMIC DNA]</scope>
    <source>
        <strain evidence="9 10">S2-2</strain>
    </source>
</reference>
<dbReference type="Pfam" id="PF13620">
    <property type="entry name" value="CarboxypepD_reg"/>
    <property type="match status" value="1"/>
</dbReference>
<dbReference type="SUPFAM" id="SSF56935">
    <property type="entry name" value="Porins"/>
    <property type="match status" value="1"/>
</dbReference>
<dbReference type="STRING" id="1635173.WH52_01675"/>
<keyword evidence="4" id="KW-0812">Transmembrane</keyword>
<comment type="caution">
    <text evidence="9">The sequence shown here is derived from an EMBL/GenBank/DDBJ whole genome shotgun (WGS) entry which is preliminary data.</text>
</comment>
<keyword evidence="10" id="KW-1185">Reference proteome</keyword>
<keyword evidence="5" id="KW-0472">Membrane</keyword>
<dbReference type="PANTHER" id="PTHR30069:SF46">
    <property type="entry name" value="OAR PROTEIN"/>
    <property type="match status" value="1"/>
</dbReference>
<dbReference type="InterPro" id="IPR008969">
    <property type="entry name" value="CarboxyPept-like_regulatory"/>
</dbReference>
<proteinExistence type="predicted"/>
<dbReference type="AlphaFoldDB" id="A0A1Y2PFW8"/>
<dbReference type="GO" id="GO:0015344">
    <property type="term" value="F:siderophore uptake transmembrane transporter activity"/>
    <property type="evidence" value="ECO:0007669"/>
    <property type="project" value="TreeGrafter"/>
</dbReference>
<dbReference type="PANTHER" id="PTHR30069">
    <property type="entry name" value="TONB-DEPENDENT OUTER MEMBRANE RECEPTOR"/>
    <property type="match status" value="1"/>
</dbReference>
<dbReference type="SUPFAM" id="SSF49464">
    <property type="entry name" value="Carboxypeptidase regulatory domain-like"/>
    <property type="match status" value="1"/>
</dbReference>
<evidence type="ECO:0000259" key="8">
    <source>
        <dbReference type="Pfam" id="PF25183"/>
    </source>
</evidence>
<protein>
    <submittedName>
        <fullName evidence="9">TonB-dependent receptor</fullName>
    </submittedName>
</protein>
<evidence type="ECO:0000256" key="6">
    <source>
        <dbReference type="ARBA" id="ARBA00023237"/>
    </source>
</evidence>
<evidence type="ECO:0000313" key="10">
    <source>
        <dbReference type="Proteomes" id="UP000194221"/>
    </source>
</evidence>